<evidence type="ECO:0000313" key="2">
    <source>
        <dbReference type="EMBL" id="RGV17483.1"/>
    </source>
</evidence>
<proteinExistence type="predicted"/>
<organism evidence="2 3">
    <name type="scientific">Bacteroides xylanisolvens</name>
    <dbReference type="NCBI Taxonomy" id="371601"/>
    <lineage>
        <taxon>Bacteria</taxon>
        <taxon>Pseudomonadati</taxon>
        <taxon>Bacteroidota</taxon>
        <taxon>Bacteroidia</taxon>
        <taxon>Bacteroidales</taxon>
        <taxon>Bacteroidaceae</taxon>
        <taxon>Bacteroides</taxon>
    </lineage>
</organism>
<dbReference type="EMBL" id="QRYV01000010">
    <property type="protein sequence ID" value="RGV17483.1"/>
    <property type="molecule type" value="Genomic_DNA"/>
</dbReference>
<evidence type="ECO:0000313" key="3">
    <source>
        <dbReference type="Proteomes" id="UP000283369"/>
    </source>
</evidence>
<protein>
    <submittedName>
        <fullName evidence="2">Glycosyltransferase</fullName>
    </submittedName>
</protein>
<dbReference type="CDD" id="cd06433">
    <property type="entry name" value="GT_2_WfgS_like"/>
    <property type="match status" value="1"/>
</dbReference>
<keyword evidence="2" id="KW-0808">Transferase</keyword>
<feature type="domain" description="Glycosyltransferase 2-like" evidence="1">
    <location>
        <begin position="7"/>
        <end position="126"/>
    </location>
</feature>
<reference evidence="2 3" key="1">
    <citation type="submission" date="2018-08" db="EMBL/GenBank/DDBJ databases">
        <title>A genome reference for cultivated species of the human gut microbiota.</title>
        <authorList>
            <person name="Zou Y."/>
            <person name="Xue W."/>
            <person name="Luo G."/>
        </authorList>
    </citation>
    <scope>NUCLEOTIDE SEQUENCE [LARGE SCALE GENOMIC DNA]</scope>
    <source>
        <strain evidence="2 3">AF14-7</strain>
    </source>
</reference>
<dbReference type="Proteomes" id="UP000283369">
    <property type="component" value="Unassembled WGS sequence"/>
</dbReference>
<dbReference type="InterPro" id="IPR029044">
    <property type="entry name" value="Nucleotide-diphossugar_trans"/>
</dbReference>
<dbReference type="GO" id="GO:0016758">
    <property type="term" value="F:hexosyltransferase activity"/>
    <property type="evidence" value="ECO:0007669"/>
    <property type="project" value="UniProtKB-ARBA"/>
</dbReference>
<name>A0A412W193_9BACE</name>
<sequence length="292" mass="33976">MKETILSIITVNFNNNRGLINTLESVKQQSFTSYEHIIIDANSSDGSKETIIQYAKETTHLTYWISEPDNGIYYGMNKGIEQAHGKYLYFLNSGDCLKEDVLSQIQFDGTQYIYCDITVILPDNYKLHIQYPDHINTALLLIRDTFCHQACFIHHSLFNGYRYNTNYTIVSDWIHIIHSIVIKNCSYKHIPIDIADYDGGGFSATNPSVGPKERDKWLRENLLEIHYRTLMDTNKILTDLEQTRNCLSIYQNSELRDIIPLISHTRKFSKRMKKLIILLYKINNIFSKSKAK</sequence>
<dbReference type="AlphaFoldDB" id="A0A412W193"/>
<dbReference type="Gene3D" id="3.90.550.10">
    <property type="entry name" value="Spore Coat Polysaccharide Biosynthesis Protein SpsA, Chain A"/>
    <property type="match status" value="1"/>
</dbReference>
<dbReference type="Pfam" id="PF00535">
    <property type="entry name" value="Glycos_transf_2"/>
    <property type="match status" value="1"/>
</dbReference>
<dbReference type="PANTHER" id="PTHR22916:SF67">
    <property type="entry name" value="COLANIC ACID BIOSYNTHESIS GLYCOSYL TRANSFERASE WCAE-RELATED"/>
    <property type="match status" value="1"/>
</dbReference>
<comment type="caution">
    <text evidence="2">The sequence shown here is derived from an EMBL/GenBank/DDBJ whole genome shotgun (WGS) entry which is preliminary data.</text>
</comment>
<dbReference type="InterPro" id="IPR001173">
    <property type="entry name" value="Glyco_trans_2-like"/>
</dbReference>
<gene>
    <name evidence="2" type="ORF">DWW25_05800</name>
</gene>
<dbReference type="SUPFAM" id="SSF53448">
    <property type="entry name" value="Nucleotide-diphospho-sugar transferases"/>
    <property type="match status" value="1"/>
</dbReference>
<evidence type="ECO:0000259" key="1">
    <source>
        <dbReference type="Pfam" id="PF00535"/>
    </source>
</evidence>
<accession>A0A412W193</accession>
<dbReference type="RefSeq" id="WP_117809349.1">
    <property type="nucleotide sequence ID" value="NZ_JAQCUV010000008.1"/>
</dbReference>
<dbReference type="PANTHER" id="PTHR22916">
    <property type="entry name" value="GLYCOSYLTRANSFERASE"/>
    <property type="match status" value="1"/>
</dbReference>